<dbReference type="EMBL" id="KZ772702">
    <property type="protein sequence ID" value="PTQ42451.1"/>
    <property type="molecule type" value="Genomic_DNA"/>
</dbReference>
<reference evidence="2" key="1">
    <citation type="journal article" date="2017" name="Cell">
        <title>Insights into land plant evolution garnered from the Marchantia polymorpha genome.</title>
        <authorList>
            <person name="Bowman J.L."/>
            <person name="Kohchi T."/>
            <person name="Yamato K.T."/>
            <person name="Jenkins J."/>
            <person name="Shu S."/>
            <person name="Ishizaki K."/>
            <person name="Yamaoka S."/>
            <person name="Nishihama R."/>
            <person name="Nakamura Y."/>
            <person name="Berger F."/>
            <person name="Adam C."/>
            <person name="Aki S.S."/>
            <person name="Althoff F."/>
            <person name="Araki T."/>
            <person name="Arteaga-Vazquez M.A."/>
            <person name="Balasubrmanian S."/>
            <person name="Barry K."/>
            <person name="Bauer D."/>
            <person name="Boehm C.R."/>
            <person name="Briginshaw L."/>
            <person name="Caballero-Perez J."/>
            <person name="Catarino B."/>
            <person name="Chen F."/>
            <person name="Chiyoda S."/>
            <person name="Chovatia M."/>
            <person name="Davies K.M."/>
            <person name="Delmans M."/>
            <person name="Demura T."/>
            <person name="Dierschke T."/>
            <person name="Dolan L."/>
            <person name="Dorantes-Acosta A.E."/>
            <person name="Eklund D.M."/>
            <person name="Florent S.N."/>
            <person name="Flores-Sandoval E."/>
            <person name="Fujiyama A."/>
            <person name="Fukuzawa H."/>
            <person name="Galik B."/>
            <person name="Grimanelli D."/>
            <person name="Grimwood J."/>
            <person name="Grossniklaus U."/>
            <person name="Hamada T."/>
            <person name="Haseloff J."/>
            <person name="Hetherington A.J."/>
            <person name="Higo A."/>
            <person name="Hirakawa Y."/>
            <person name="Hundley H.N."/>
            <person name="Ikeda Y."/>
            <person name="Inoue K."/>
            <person name="Inoue S.I."/>
            <person name="Ishida S."/>
            <person name="Jia Q."/>
            <person name="Kakita M."/>
            <person name="Kanazawa T."/>
            <person name="Kawai Y."/>
            <person name="Kawashima T."/>
            <person name="Kennedy M."/>
            <person name="Kinose K."/>
            <person name="Kinoshita T."/>
            <person name="Kohara Y."/>
            <person name="Koide E."/>
            <person name="Komatsu K."/>
            <person name="Kopischke S."/>
            <person name="Kubo M."/>
            <person name="Kyozuka J."/>
            <person name="Lagercrantz U."/>
            <person name="Lin S.S."/>
            <person name="Lindquist E."/>
            <person name="Lipzen A.M."/>
            <person name="Lu C.W."/>
            <person name="De Luna E."/>
            <person name="Martienssen R.A."/>
            <person name="Minamino N."/>
            <person name="Mizutani M."/>
            <person name="Mizutani M."/>
            <person name="Mochizuki N."/>
            <person name="Monte I."/>
            <person name="Mosher R."/>
            <person name="Nagasaki H."/>
            <person name="Nakagami H."/>
            <person name="Naramoto S."/>
            <person name="Nishitani K."/>
            <person name="Ohtani M."/>
            <person name="Okamoto T."/>
            <person name="Okumura M."/>
            <person name="Phillips J."/>
            <person name="Pollak B."/>
            <person name="Reinders A."/>
            <person name="Rovekamp M."/>
            <person name="Sano R."/>
            <person name="Sawa S."/>
            <person name="Schmid M.W."/>
            <person name="Shirakawa M."/>
            <person name="Solano R."/>
            <person name="Spunde A."/>
            <person name="Suetsugu N."/>
            <person name="Sugano S."/>
            <person name="Sugiyama A."/>
            <person name="Sun R."/>
            <person name="Suzuki Y."/>
            <person name="Takenaka M."/>
            <person name="Takezawa D."/>
            <person name="Tomogane H."/>
            <person name="Tsuzuki M."/>
            <person name="Ueda T."/>
            <person name="Umeda M."/>
            <person name="Ward J.M."/>
            <person name="Watanabe Y."/>
            <person name="Yazaki K."/>
            <person name="Yokoyama R."/>
            <person name="Yoshitake Y."/>
            <person name="Yotsui I."/>
            <person name="Zachgo S."/>
            <person name="Schmutz J."/>
        </authorList>
    </citation>
    <scope>NUCLEOTIDE SEQUENCE [LARGE SCALE GENOMIC DNA]</scope>
    <source>
        <strain evidence="2">Tak-1</strain>
    </source>
</reference>
<organism evidence="1 2">
    <name type="scientific">Marchantia polymorpha</name>
    <name type="common">Common liverwort</name>
    <name type="synonym">Marchantia aquatica</name>
    <dbReference type="NCBI Taxonomy" id="3197"/>
    <lineage>
        <taxon>Eukaryota</taxon>
        <taxon>Viridiplantae</taxon>
        <taxon>Streptophyta</taxon>
        <taxon>Embryophyta</taxon>
        <taxon>Marchantiophyta</taxon>
        <taxon>Marchantiopsida</taxon>
        <taxon>Marchantiidae</taxon>
        <taxon>Marchantiales</taxon>
        <taxon>Marchantiaceae</taxon>
        <taxon>Marchantia</taxon>
    </lineage>
</organism>
<dbReference type="Gramene" id="Mp8g18290.1">
    <property type="protein sequence ID" value="Mp8g18290.1.cds1"/>
    <property type="gene ID" value="Mp8g18290"/>
</dbReference>
<protein>
    <submittedName>
        <fullName evidence="1">Uncharacterized protein</fullName>
    </submittedName>
</protein>
<dbReference type="AlphaFoldDB" id="A0A2R6X8M2"/>
<proteinExistence type="predicted"/>
<evidence type="ECO:0000313" key="1">
    <source>
        <dbReference type="EMBL" id="PTQ42451.1"/>
    </source>
</evidence>
<keyword evidence="2" id="KW-1185">Reference proteome</keyword>
<evidence type="ECO:0000313" key="2">
    <source>
        <dbReference type="Proteomes" id="UP000244005"/>
    </source>
</evidence>
<dbReference type="Proteomes" id="UP000244005">
    <property type="component" value="Unassembled WGS sequence"/>
</dbReference>
<name>A0A2R6X8M2_MARPO</name>
<gene>
    <name evidence="1" type="ORF">MARPO_0030s0161</name>
</gene>
<sequence length="99" mass="10851">MLPSLSLSVIYEGHSSHRNYSPLSSKVQALRALVPERHTHTGDAMQDGESFDGLSRFARVPECQLTIAHARKSCSGDAVMFAHYLIRTSCNLFLSIAGC</sequence>
<accession>A0A2R6X8M2</accession>